<evidence type="ECO:0000313" key="2">
    <source>
        <dbReference type="Proteomes" id="UP000070093"/>
    </source>
</evidence>
<comment type="caution">
    <text evidence="1">The sequence shown here is derived from an EMBL/GenBank/DDBJ whole genome shotgun (WGS) entry which is preliminary data.</text>
</comment>
<protein>
    <recommendedName>
        <fullName evidence="3">Nucleotidyl transferase AbiEii/AbiGii toxin family protein</fullName>
    </recommendedName>
</protein>
<reference evidence="1 2" key="1">
    <citation type="submission" date="2016-02" db="EMBL/GenBank/DDBJ databases">
        <authorList>
            <person name="Wen L."/>
            <person name="He K."/>
            <person name="Yang H."/>
        </authorList>
    </citation>
    <scope>NUCLEOTIDE SEQUENCE [LARGE SCALE GENOMIC DNA]</scope>
    <source>
        <strain evidence="1 2">GED7880</strain>
    </source>
</reference>
<dbReference type="Gene3D" id="3.10.450.620">
    <property type="entry name" value="JHP933, nucleotidyltransferase-like core domain"/>
    <property type="match status" value="1"/>
</dbReference>
<dbReference type="STRING" id="28125.HMPREF3202_01995"/>
<dbReference type="Pfam" id="PF08843">
    <property type="entry name" value="AbiEii"/>
    <property type="match status" value="1"/>
</dbReference>
<sequence>MEYKMKLHENQPLFAQLLNFAANTLNIRPEFIEKDYWITRALQRMSQNINAEKVVFKGRTSLSKAYRLTNRFSEDIDVAVIDADSFSGNQLKTFIKRLAKDMSADLNELVVPNVTSKGSRFYKAIYQYPNLVGLTASAMKAGQILIEINTYANPYPYINKEISSFLTEYLVTIGRIDLIEQYNLKSFSINVLDKWRTTVEKLVSLFRFSFEADTIKSLSSKIRHFYDLYYLTNDNECYDYIQSTAFQSDFQELFIHDQQQFSEPNGWCVKSVKDSPLIKDFQGIWMKLSPNYRKELMPLAFSEIPNEMLIAENFTKVLNDLLIQ</sequence>
<organism evidence="1 2">
    <name type="scientific">Prevotella bivia</name>
    <dbReference type="NCBI Taxonomy" id="28125"/>
    <lineage>
        <taxon>Bacteria</taxon>
        <taxon>Pseudomonadati</taxon>
        <taxon>Bacteroidota</taxon>
        <taxon>Bacteroidia</taxon>
        <taxon>Bacteroidales</taxon>
        <taxon>Prevotellaceae</taxon>
        <taxon>Prevotella</taxon>
    </lineage>
</organism>
<dbReference type="AlphaFoldDB" id="A0A137SRX5"/>
<dbReference type="EMBL" id="LTAG01000114">
    <property type="protein sequence ID" value="KXO15174.1"/>
    <property type="molecule type" value="Genomic_DNA"/>
</dbReference>
<dbReference type="InterPro" id="IPR014942">
    <property type="entry name" value="AbiEii"/>
</dbReference>
<dbReference type="RefSeq" id="WP_061315422.1">
    <property type="nucleotide sequence ID" value="NZ_JASORG020000001.1"/>
</dbReference>
<gene>
    <name evidence="1" type="ORF">HMPREF3202_01995</name>
</gene>
<dbReference type="PATRIC" id="fig|28125.4.peg.1989"/>
<evidence type="ECO:0008006" key="3">
    <source>
        <dbReference type="Google" id="ProtNLM"/>
    </source>
</evidence>
<evidence type="ECO:0000313" key="1">
    <source>
        <dbReference type="EMBL" id="KXO15174.1"/>
    </source>
</evidence>
<accession>A0A137SRX5</accession>
<proteinExistence type="predicted"/>
<dbReference type="Proteomes" id="UP000070093">
    <property type="component" value="Unassembled WGS sequence"/>
</dbReference>
<name>A0A137SRX5_9BACT</name>